<evidence type="ECO:0000313" key="10">
    <source>
        <dbReference type="EMBL" id="GFH19876.1"/>
    </source>
</evidence>
<keyword evidence="5 7" id="KW-0168">Coated pit</keyword>
<evidence type="ECO:0000256" key="6">
    <source>
        <dbReference type="ARBA" id="ARBA00023329"/>
    </source>
</evidence>
<proteinExistence type="inferred from homology"/>
<dbReference type="Pfam" id="PF01086">
    <property type="entry name" value="Clathrin_lg_ch"/>
    <property type="match status" value="1"/>
</dbReference>
<keyword evidence="8" id="KW-0175">Coiled coil</keyword>
<evidence type="ECO:0000256" key="1">
    <source>
        <dbReference type="ARBA" id="ARBA00003913"/>
    </source>
</evidence>
<feature type="region of interest" description="Disordered" evidence="9">
    <location>
        <begin position="1"/>
        <end position="24"/>
    </location>
</feature>
<evidence type="ECO:0000313" key="11">
    <source>
        <dbReference type="Proteomes" id="UP000485058"/>
    </source>
</evidence>
<comment type="similarity">
    <text evidence="3 7">Belongs to the clathrin light chain family.</text>
</comment>
<comment type="subcellular location">
    <subcellularLocation>
        <location evidence="2 7">Cytoplasmic vesicle membrane</location>
        <topology evidence="2 7">Peripheral membrane protein</topology>
        <orientation evidence="2 7">Cytoplasmic side</orientation>
    </subcellularLocation>
    <subcellularLocation>
        <location evidence="7">Membrane</location>
        <location evidence="7">Coated pit</location>
        <topology evidence="7">Peripheral membrane protein</topology>
        <orientation evidence="7">Cytoplasmic side</orientation>
    </subcellularLocation>
    <text evidence="7">Cytoplasmic face of coated pits and vesicles.</text>
</comment>
<keyword evidence="6 7" id="KW-0968">Cytoplasmic vesicle</keyword>
<dbReference type="EMBL" id="BLLF01001534">
    <property type="protein sequence ID" value="GFH19876.1"/>
    <property type="molecule type" value="Genomic_DNA"/>
</dbReference>
<feature type="non-terminal residue" evidence="10">
    <location>
        <position position="1"/>
    </location>
</feature>
<reference evidence="10 11" key="1">
    <citation type="submission" date="2020-02" db="EMBL/GenBank/DDBJ databases">
        <title>Draft genome sequence of Haematococcus lacustris strain NIES-144.</title>
        <authorList>
            <person name="Morimoto D."/>
            <person name="Nakagawa S."/>
            <person name="Yoshida T."/>
            <person name="Sawayama S."/>
        </authorList>
    </citation>
    <scope>NUCLEOTIDE SEQUENCE [LARGE SCALE GENOMIC DNA]</scope>
    <source>
        <strain evidence="10 11">NIES-144</strain>
    </source>
</reference>
<name>A0A699ZLS0_HAELA</name>
<dbReference type="AlphaFoldDB" id="A0A699ZLS0"/>
<keyword evidence="4 7" id="KW-0472">Membrane</keyword>
<dbReference type="GO" id="GO:0030132">
    <property type="term" value="C:clathrin coat of coated pit"/>
    <property type="evidence" value="ECO:0007669"/>
    <property type="project" value="InterPro"/>
</dbReference>
<dbReference type="InterPro" id="IPR000996">
    <property type="entry name" value="Clathrin_L-chain"/>
</dbReference>
<gene>
    <name evidence="10" type="ORF">HaLaN_16902</name>
</gene>
<dbReference type="GO" id="GO:0030130">
    <property type="term" value="C:clathrin coat of trans-Golgi network vesicle"/>
    <property type="evidence" value="ECO:0007669"/>
    <property type="project" value="InterPro"/>
</dbReference>
<protein>
    <recommendedName>
        <fullName evidence="7">Clathrin light chain</fullName>
    </recommendedName>
</protein>
<dbReference type="GO" id="GO:0006886">
    <property type="term" value="P:intracellular protein transport"/>
    <property type="evidence" value="ECO:0007669"/>
    <property type="project" value="InterPro"/>
</dbReference>
<evidence type="ECO:0000256" key="5">
    <source>
        <dbReference type="ARBA" id="ARBA00023176"/>
    </source>
</evidence>
<comment type="caution">
    <text evidence="10">The sequence shown here is derived from an EMBL/GenBank/DDBJ whole genome shotgun (WGS) entry which is preliminary data.</text>
</comment>
<dbReference type="GO" id="GO:0005198">
    <property type="term" value="F:structural molecule activity"/>
    <property type="evidence" value="ECO:0007669"/>
    <property type="project" value="InterPro"/>
</dbReference>
<dbReference type="GO" id="GO:0016192">
    <property type="term" value="P:vesicle-mediated transport"/>
    <property type="evidence" value="ECO:0007669"/>
    <property type="project" value="InterPro"/>
</dbReference>
<evidence type="ECO:0000256" key="9">
    <source>
        <dbReference type="SAM" id="MobiDB-lite"/>
    </source>
</evidence>
<feature type="coiled-coil region" evidence="8">
    <location>
        <begin position="35"/>
        <end position="62"/>
    </location>
</feature>
<comment type="function">
    <text evidence="1 7">Clathrin is the major protein of the polyhedral coat of coated pits and vesicles.</text>
</comment>
<dbReference type="Proteomes" id="UP000485058">
    <property type="component" value="Unassembled WGS sequence"/>
</dbReference>
<keyword evidence="11" id="KW-1185">Reference proteome</keyword>
<evidence type="ECO:0000256" key="2">
    <source>
        <dbReference type="ARBA" id="ARBA00004180"/>
    </source>
</evidence>
<evidence type="ECO:0000256" key="4">
    <source>
        <dbReference type="ARBA" id="ARBA00023136"/>
    </source>
</evidence>
<evidence type="ECO:0000256" key="7">
    <source>
        <dbReference type="RuleBase" id="RU363137"/>
    </source>
</evidence>
<accession>A0A699ZLS0</accession>
<organism evidence="10 11">
    <name type="scientific">Haematococcus lacustris</name>
    <name type="common">Green alga</name>
    <name type="synonym">Haematococcus pluvialis</name>
    <dbReference type="NCBI Taxonomy" id="44745"/>
    <lineage>
        <taxon>Eukaryota</taxon>
        <taxon>Viridiplantae</taxon>
        <taxon>Chlorophyta</taxon>
        <taxon>core chlorophytes</taxon>
        <taxon>Chlorophyceae</taxon>
        <taxon>CS clade</taxon>
        <taxon>Chlamydomonadales</taxon>
        <taxon>Haematococcaceae</taxon>
        <taxon>Haematococcus</taxon>
    </lineage>
</organism>
<evidence type="ECO:0000256" key="8">
    <source>
        <dbReference type="SAM" id="Coils"/>
    </source>
</evidence>
<sequence>MELTSDAFIGGYTPAPAPAAQPVEEDARIAWRRKNQEVLRAKDEAEATAKKEAQEKAAAKLKSLAEVQCLTPPYPARQKTLEDRQAKNRAAQKVSPDAGVPSSGSCWEKVHSLITGQKGPHSKDVTKLKETLEALKADKK</sequence>
<feature type="region of interest" description="Disordered" evidence="9">
    <location>
        <begin position="72"/>
        <end position="105"/>
    </location>
</feature>
<evidence type="ECO:0000256" key="3">
    <source>
        <dbReference type="ARBA" id="ARBA00005263"/>
    </source>
</evidence>